<organism evidence="4 5">
    <name type="scientific">Magnusiomyces paraingens</name>
    <dbReference type="NCBI Taxonomy" id="2606893"/>
    <lineage>
        <taxon>Eukaryota</taxon>
        <taxon>Fungi</taxon>
        <taxon>Dikarya</taxon>
        <taxon>Ascomycota</taxon>
        <taxon>Saccharomycotina</taxon>
        <taxon>Dipodascomycetes</taxon>
        <taxon>Dipodascales</taxon>
        <taxon>Dipodascaceae</taxon>
        <taxon>Magnusiomyces</taxon>
    </lineage>
</organism>
<dbReference type="Proteomes" id="UP000398389">
    <property type="component" value="Unassembled WGS sequence"/>
</dbReference>
<dbReference type="AlphaFoldDB" id="A0A5E8BP83"/>
<gene>
    <name evidence="4" type="ORF">SAPINGB_P002812</name>
</gene>
<evidence type="ECO:0000313" key="4">
    <source>
        <dbReference type="EMBL" id="VVT50583.1"/>
    </source>
</evidence>
<dbReference type="GO" id="GO:0007017">
    <property type="term" value="P:microtubule-based process"/>
    <property type="evidence" value="ECO:0007669"/>
    <property type="project" value="InterPro"/>
</dbReference>
<dbReference type="OrthoDB" id="4977at2759"/>
<dbReference type="PANTHER" id="PTHR15346">
    <property type="entry name" value="DYNACTIN SUBUNIT"/>
    <property type="match status" value="1"/>
</dbReference>
<evidence type="ECO:0000256" key="1">
    <source>
        <dbReference type="ARBA" id="ARBA00004496"/>
    </source>
</evidence>
<dbReference type="GO" id="GO:0005737">
    <property type="term" value="C:cytoplasm"/>
    <property type="evidence" value="ECO:0007669"/>
    <property type="project" value="UniProtKB-SubCell"/>
</dbReference>
<dbReference type="GeneID" id="43581630"/>
<dbReference type="GO" id="GO:0005869">
    <property type="term" value="C:dynactin complex"/>
    <property type="evidence" value="ECO:0007669"/>
    <property type="project" value="InterPro"/>
</dbReference>
<accession>A0A5E8BP83</accession>
<name>A0A5E8BP83_9ASCO</name>
<evidence type="ECO:0000313" key="5">
    <source>
        <dbReference type="Proteomes" id="UP000398389"/>
    </source>
</evidence>
<comment type="subcellular location">
    <subcellularLocation>
        <location evidence="1">Cytoplasm</location>
    </subcellularLocation>
</comment>
<protein>
    <submittedName>
        <fullName evidence="4">Uncharacterized protein</fullName>
    </submittedName>
</protein>
<keyword evidence="2" id="KW-0963">Cytoplasm</keyword>
<feature type="region of interest" description="Disordered" evidence="3">
    <location>
        <begin position="277"/>
        <end position="300"/>
    </location>
</feature>
<keyword evidence="5" id="KW-1185">Reference proteome</keyword>
<dbReference type="Pfam" id="PF04912">
    <property type="entry name" value="Dynamitin"/>
    <property type="match status" value="1"/>
</dbReference>
<sequence length="410" mass="46905">MAQRKYLSLPDIDQNPTDVYETPDSTFPDIDNPEIYFPSNRRRSIDNTHISTDSATQFFSTKILDPEGSVDFRNERSDILVKSKYNSYQVHETLEARIARLLHEVNDVQKEVLSSSKVTRLEKFGDDKKKLSELEAILKKIQLNNFISDQQLTERADETSTLSLQIQTSLQHLEKINNEASTTHESQKSSVLISKITELENRILTLERAIGIDEMNLENDLYRPILTSLQEIRQRLKLITSSPASLEASANNLTVLIQSIKEIRDLKDKSYLHESTSKSLHNVNRKQTGTTLPNPSDTLNGNETYVSSDQQIRELYSKISIIQKLEIVIPKVLLRLNSLRDLHTDALIANESIKDFDSVVLALKNDIYSWKQAMDQIQNNLDKFSSSSIKNRSEILGWISELKQISDEKL</sequence>
<evidence type="ECO:0000256" key="3">
    <source>
        <dbReference type="SAM" id="MobiDB-lite"/>
    </source>
</evidence>
<proteinExistence type="predicted"/>
<dbReference type="RefSeq" id="XP_031853421.1">
    <property type="nucleotide sequence ID" value="XM_031997530.1"/>
</dbReference>
<evidence type="ECO:0000256" key="2">
    <source>
        <dbReference type="ARBA" id="ARBA00022490"/>
    </source>
</evidence>
<feature type="region of interest" description="Disordered" evidence="3">
    <location>
        <begin position="1"/>
        <end position="25"/>
    </location>
</feature>
<dbReference type="EMBL" id="CABVLU010000002">
    <property type="protein sequence ID" value="VVT50583.1"/>
    <property type="molecule type" value="Genomic_DNA"/>
</dbReference>
<reference evidence="4 5" key="1">
    <citation type="submission" date="2019-09" db="EMBL/GenBank/DDBJ databases">
        <authorList>
            <person name="Brejova B."/>
        </authorList>
    </citation>
    <scope>NUCLEOTIDE SEQUENCE [LARGE SCALE GENOMIC DNA]</scope>
</reference>
<dbReference type="InterPro" id="IPR028133">
    <property type="entry name" value="Dynamitin"/>
</dbReference>